<organism evidence="1 2">
    <name type="scientific">Caballeronia udeis</name>
    <dbReference type="NCBI Taxonomy" id="1232866"/>
    <lineage>
        <taxon>Bacteria</taxon>
        <taxon>Pseudomonadati</taxon>
        <taxon>Pseudomonadota</taxon>
        <taxon>Betaproteobacteria</taxon>
        <taxon>Burkholderiales</taxon>
        <taxon>Burkholderiaceae</taxon>
        <taxon>Caballeronia</taxon>
    </lineage>
</organism>
<dbReference type="EMBL" id="FCOK02000065">
    <property type="protein sequence ID" value="SAL61610.1"/>
    <property type="molecule type" value="Genomic_DNA"/>
</dbReference>
<dbReference type="RefSeq" id="WP_156529050.1">
    <property type="nucleotide sequence ID" value="NZ_FCOK02000065.1"/>
</dbReference>
<dbReference type="OrthoDB" id="8532641at2"/>
<gene>
    <name evidence="1" type="ORF">AWB69_06856</name>
</gene>
<reference evidence="1 2" key="1">
    <citation type="submission" date="2016-01" db="EMBL/GenBank/DDBJ databases">
        <authorList>
            <person name="Oliw E.H."/>
        </authorList>
    </citation>
    <scope>NUCLEOTIDE SEQUENCE [LARGE SCALE GENOMIC DNA]</scope>
    <source>
        <strain evidence="1">LMG 27134</strain>
    </source>
</reference>
<evidence type="ECO:0000313" key="2">
    <source>
        <dbReference type="Proteomes" id="UP000054683"/>
    </source>
</evidence>
<name>A0A158IZU5_9BURK</name>
<proteinExistence type="predicted"/>
<evidence type="ECO:0000313" key="1">
    <source>
        <dbReference type="EMBL" id="SAL61610.1"/>
    </source>
</evidence>
<protein>
    <submittedName>
        <fullName evidence="1">Uncharacterized protein</fullName>
    </submittedName>
</protein>
<dbReference type="AlphaFoldDB" id="A0A158IZU5"/>
<accession>A0A158IZU5</accession>
<sequence length="787" mass="89593">MSRLRLVPLESDEVVEESHFVSVRDQRFESSAIVRDVKWYAGQPHERISRDALKCLFDASEDSKPYNSYANVAIRLLDIYLQITDQRISLRDGRLSPKSVLLKFAGALYSESFWFARRSRRHSLVCTVRDLAAATRTISDSMFPQISTKGPTLFWAAQRAKFEVATLDTEAVVLARGWPVANKDGLRWLDLRALHLRYGSQFACEVQAATQRFYDGRDQESIHQISFLLDYLANLPPNWRREHFGQSDKSQRLFAAYALHFAKVRGRTHDYDYIKNHWAKGCNFLRKAFFSCGLFASPLWGLPEFPSAGSPNRTHERSDGAGGRYSTKLLTNVPLKLTDKEAAELLFRTIRADLARIQAWADARISEIWNRYKVFLKLSASGTVREFSKAGHTLRKGATRRTHESWQENVAATYAARGFETPNDEPRLDLLYGAPRSDVYSIIALPTAGSLLAHMAALVIEHPLLTPSFFTELTLYDKDDRVAGVSEIDSRWVLDGKKARKGPDTAQQKVPLSDRAAEILGQVIKLTQPLRNYLKGKGDPSWRRIFIETGKGFDDPGPVVASKRTSGVDNVNRLTNELVSFADMREEDARRLAKRFSLVTLRASEVVARYLKKPDLAEAAKNLGHERLSFHQIERYVPPPLIAFFQERWVRIFQNAVIAEALKDSEYRLRATDFESSDELNQFLNNHALRLRGVPAEARRQAKVDDGDSQVYFAASVETLTVLEGIRRAVRRATVPPTALAVEWADYADRLFRYIKHAQPPREELIVMLEEAECHVEEHNFDRAIYA</sequence>
<dbReference type="Proteomes" id="UP000054683">
    <property type="component" value="Unassembled WGS sequence"/>
</dbReference>